<gene>
    <name evidence="1" type="ORF">F5878DRAFT_513712</name>
</gene>
<sequence>LTQLRTGHAPLQAHLSKIRKVDSPTCPCCRQHPETVFHYLFQCSAHRMHRNQLHRKIGQRNMNPMALLTEKDLLKHLFRYVDETKRF</sequence>
<feature type="non-terminal residue" evidence="1">
    <location>
        <position position="87"/>
    </location>
</feature>
<name>A0AA38P740_9AGAR</name>
<dbReference type="Proteomes" id="UP001163846">
    <property type="component" value="Unassembled WGS sequence"/>
</dbReference>
<dbReference type="EMBL" id="MU806242">
    <property type="protein sequence ID" value="KAJ3837504.1"/>
    <property type="molecule type" value="Genomic_DNA"/>
</dbReference>
<evidence type="ECO:0008006" key="3">
    <source>
        <dbReference type="Google" id="ProtNLM"/>
    </source>
</evidence>
<feature type="non-terminal residue" evidence="1">
    <location>
        <position position="1"/>
    </location>
</feature>
<evidence type="ECO:0000313" key="2">
    <source>
        <dbReference type="Proteomes" id="UP001163846"/>
    </source>
</evidence>
<reference evidence="1" key="1">
    <citation type="submission" date="2022-08" db="EMBL/GenBank/DDBJ databases">
        <authorList>
            <consortium name="DOE Joint Genome Institute"/>
            <person name="Min B."/>
            <person name="Riley R."/>
            <person name="Sierra-Patev S."/>
            <person name="Naranjo-Ortiz M."/>
            <person name="Looney B."/>
            <person name="Konkel Z."/>
            <person name="Slot J.C."/>
            <person name="Sakamoto Y."/>
            <person name="Steenwyk J.L."/>
            <person name="Rokas A."/>
            <person name="Carro J."/>
            <person name="Camarero S."/>
            <person name="Ferreira P."/>
            <person name="Molpeceres G."/>
            <person name="Ruiz-Duenas F.J."/>
            <person name="Serrano A."/>
            <person name="Henrissat B."/>
            <person name="Drula E."/>
            <person name="Hughes K.W."/>
            <person name="Mata J.L."/>
            <person name="Ishikawa N.K."/>
            <person name="Vargas-Isla R."/>
            <person name="Ushijima S."/>
            <person name="Smith C.A."/>
            <person name="Ahrendt S."/>
            <person name="Andreopoulos W."/>
            <person name="He G."/>
            <person name="Labutti K."/>
            <person name="Lipzen A."/>
            <person name="Ng V."/>
            <person name="Sandor L."/>
            <person name="Barry K."/>
            <person name="Martinez A.T."/>
            <person name="Xiao Y."/>
            <person name="Gibbons J.G."/>
            <person name="Terashima K."/>
            <person name="Hibbett D.S."/>
            <person name="Grigoriev I.V."/>
        </authorList>
    </citation>
    <scope>NUCLEOTIDE SEQUENCE</scope>
    <source>
        <strain evidence="1">TFB9207</strain>
    </source>
</reference>
<accession>A0AA38P740</accession>
<keyword evidence="2" id="KW-1185">Reference proteome</keyword>
<organism evidence="1 2">
    <name type="scientific">Lentinula raphanica</name>
    <dbReference type="NCBI Taxonomy" id="153919"/>
    <lineage>
        <taxon>Eukaryota</taxon>
        <taxon>Fungi</taxon>
        <taxon>Dikarya</taxon>
        <taxon>Basidiomycota</taxon>
        <taxon>Agaricomycotina</taxon>
        <taxon>Agaricomycetes</taxon>
        <taxon>Agaricomycetidae</taxon>
        <taxon>Agaricales</taxon>
        <taxon>Marasmiineae</taxon>
        <taxon>Omphalotaceae</taxon>
        <taxon>Lentinula</taxon>
    </lineage>
</organism>
<proteinExistence type="predicted"/>
<evidence type="ECO:0000313" key="1">
    <source>
        <dbReference type="EMBL" id="KAJ3837504.1"/>
    </source>
</evidence>
<protein>
    <recommendedName>
        <fullName evidence="3">Reverse transcriptase zinc-binding domain-containing protein</fullName>
    </recommendedName>
</protein>
<dbReference type="AlphaFoldDB" id="A0AA38P740"/>
<comment type="caution">
    <text evidence="1">The sequence shown here is derived from an EMBL/GenBank/DDBJ whole genome shotgun (WGS) entry which is preliminary data.</text>
</comment>